<comment type="catalytic activity">
    <reaction evidence="1 8 10">
        <text>Release of N-terminal proline from a peptide.</text>
        <dbReference type="EC" id="3.4.11.5"/>
    </reaction>
</comment>
<comment type="subcellular location">
    <subcellularLocation>
        <location evidence="2 8">Cytoplasm</location>
    </subcellularLocation>
</comment>
<dbReference type="InterPro" id="IPR005944">
    <property type="entry name" value="Pro_iminopeptidase"/>
</dbReference>
<name>A0AAN8G1P2_PATCE</name>
<dbReference type="PANTHER" id="PTHR43722">
    <property type="entry name" value="PROLINE IMINOPEPTIDASE"/>
    <property type="match status" value="1"/>
</dbReference>
<protein>
    <recommendedName>
        <fullName evidence="8 10">Proline iminopeptidase</fullName>
        <shortName evidence="8">PIP</shortName>
        <ecNumber evidence="8 10">3.4.11.5</ecNumber>
    </recommendedName>
    <alternativeName>
        <fullName evidence="8">Prolyl aminopeptidase</fullName>
    </alternativeName>
</protein>
<evidence type="ECO:0000256" key="1">
    <source>
        <dbReference type="ARBA" id="ARBA00001585"/>
    </source>
</evidence>
<organism evidence="12 13">
    <name type="scientific">Patella caerulea</name>
    <name type="common">Rayed Mediterranean limpet</name>
    <dbReference type="NCBI Taxonomy" id="87958"/>
    <lineage>
        <taxon>Eukaryota</taxon>
        <taxon>Metazoa</taxon>
        <taxon>Spiralia</taxon>
        <taxon>Lophotrochozoa</taxon>
        <taxon>Mollusca</taxon>
        <taxon>Gastropoda</taxon>
        <taxon>Patellogastropoda</taxon>
        <taxon>Patelloidea</taxon>
        <taxon>Patellidae</taxon>
        <taxon>Patella</taxon>
    </lineage>
</organism>
<evidence type="ECO:0000256" key="10">
    <source>
        <dbReference type="RuleBase" id="RU003421"/>
    </source>
</evidence>
<feature type="active site" evidence="9">
    <location>
        <position position="272"/>
    </location>
</feature>
<evidence type="ECO:0000256" key="2">
    <source>
        <dbReference type="ARBA" id="ARBA00004496"/>
    </source>
</evidence>
<evidence type="ECO:0000256" key="5">
    <source>
        <dbReference type="ARBA" id="ARBA00022490"/>
    </source>
</evidence>
<dbReference type="SUPFAM" id="SSF53474">
    <property type="entry name" value="alpha/beta-Hydrolases"/>
    <property type="match status" value="1"/>
</dbReference>
<dbReference type="NCBIfam" id="TIGR01249">
    <property type="entry name" value="pro_imino_pep_1"/>
    <property type="match status" value="1"/>
</dbReference>
<evidence type="ECO:0000313" key="12">
    <source>
        <dbReference type="EMBL" id="KAK6166141.1"/>
    </source>
</evidence>
<dbReference type="GO" id="GO:0005737">
    <property type="term" value="C:cytoplasm"/>
    <property type="evidence" value="ECO:0007669"/>
    <property type="project" value="UniProtKB-SubCell"/>
</dbReference>
<dbReference type="Gene3D" id="3.40.50.1820">
    <property type="entry name" value="alpha/beta hydrolase"/>
    <property type="match status" value="1"/>
</dbReference>
<keyword evidence="6 8" id="KW-0645">Protease</keyword>
<comment type="similarity">
    <text evidence="3 8 10">Belongs to the peptidase S33 family.</text>
</comment>
<evidence type="ECO:0000256" key="9">
    <source>
        <dbReference type="PIRSR" id="PIRSR006431-1"/>
    </source>
</evidence>
<proteinExistence type="inferred from homology"/>
<dbReference type="Pfam" id="PF00561">
    <property type="entry name" value="Abhydrolase_1"/>
    <property type="match status" value="1"/>
</dbReference>
<dbReference type="GO" id="GO:0006508">
    <property type="term" value="P:proteolysis"/>
    <property type="evidence" value="ECO:0007669"/>
    <property type="project" value="UniProtKB-KW"/>
</dbReference>
<dbReference type="PRINTS" id="PR00111">
    <property type="entry name" value="ABHYDROLASE"/>
</dbReference>
<dbReference type="InterPro" id="IPR029058">
    <property type="entry name" value="AB_hydrolase_fold"/>
</dbReference>
<dbReference type="PIRSF" id="PIRSF006431">
    <property type="entry name" value="Pept_S33"/>
    <property type="match status" value="1"/>
</dbReference>
<dbReference type="PANTHER" id="PTHR43722:SF1">
    <property type="entry name" value="PROLINE IMINOPEPTIDASE"/>
    <property type="match status" value="1"/>
</dbReference>
<evidence type="ECO:0000313" key="13">
    <source>
        <dbReference type="Proteomes" id="UP001347796"/>
    </source>
</evidence>
<keyword evidence="7 8" id="KW-0378">Hydrolase</keyword>
<gene>
    <name evidence="12" type="ORF">SNE40_022904</name>
</gene>
<reference evidence="12 13" key="1">
    <citation type="submission" date="2024-01" db="EMBL/GenBank/DDBJ databases">
        <title>The genome of the rayed Mediterranean limpet Patella caerulea (Linnaeus, 1758).</title>
        <authorList>
            <person name="Anh-Thu Weber A."/>
            <person name="Halstead-Nussloch G."/>
        </authorList>
    </citation>
    <scope>NUCLEOTIDE SEQUENCE [LARGE SCALE GENOMIC DNA]</scope>
    <source>
        <strain evidence="12">AATW-2023a</strain>
        <tissue evidence="12">Whole specimen</tissue>
    </source>
</reference>
<dbReference type="EMBL" id="JAZGQO010000021">
    <property type="protein sequence ID" value="KAK6166141.1"/>
    <property type="molecule type" value="Genomic_DNA"/>
</dbReference>
<evidence type="ECO:0000256" key="4">
    <source>
        <dbReference type="ARBA" id="ARBA00022438"/>
    </source>
</evidence>
<feature type="active site" description="Nucleophile" evidence="9">
    <location>
        <position position="116"/>
    </location>
</feature>
<dbReference type="InterPro" id="IPR002410">
    <property type="entry name" value="Peptidase_S33"/>
</dbReference>
<feature type="domain" description="AB hydrolase-1" evidence="11">
    <location>
        <begin position="42"/>
        <end position="302"/>
    </location>
</feature>
<feature type="active site" description="Proton donor" evidence="9">
    <location>
        <position position="300"/>
    </location>
</feature>
<keyword evidence="4 8" id="KW-0031">Aminopeptidase</keyword>
<keyword evidence="5 8" id="KW-0963">Cytoplasm</keyword>
<dbReference type="GO" id="GO:0004177">
    <property type="term" value="F:aminopeptidase activity"/>
    <property type="evidence" value="ECO:0007669"/>
    <property type="project" value="UniProtKB-UniRule"/>
</dbReference>
<evidence type="ECO:0000256" key="6">
    <source>
        <dbReference type="ARBA" id="ARBA00022670"/>
    </source>
</evidence>
<evidence type="ECO:0000256" key="8">
    <source>
        <dbReference type="PIRNR" id="PIRNR006431"/>
    </source>
</evidence>
<evidence type="ECO:0000259" key="11">
    <source>
        <dbReference type="Pfam" id="PF00561"/>
    </source>
</evidence>
<keyword evidence="13" id="KW-1185">Reference proteome</keyword>
<comment type="caution">
    <text evidence="12">The sequence shown here is derived from an EMBL/GenBank/DDBJ whole genome shotgun (WGS) entry which is preliminary data.</text>
</comment>
<dbReference type="AlphaFoldDB" id="A0AAN8G1P2"/>
<dbReference type="Proteomes" id="UP001347796">
    <property type="component" value="Unassembled WGS sequence"/>
</dbReference>
<dbReference type="PRINTS" id="PR00793">
    <property type="entry name" value="PROAMNOPTASE"/>
</dbReference>
<accession>A0AAN8G1P2</accession>
<dbReference type="InterPro" id="IPR000073">
    <property type="entry name" value="AB_hydrolase_1"/>
</dbReference>
<evidence type="ECO:0000256" key="3">
    <source>
        <dbReference type="ARBA" id="ARBA00010088"/>
    </source>
</evidence>
<dbReference type="EC" id="3.4.11.5" evidence="8 10"/>
<evidence type="ECO:0000256" key="7">
    <source>
        <dbReference type="ARBA" id="ARBA00022801"/>
    </source>
</evidence>
<sequence>MAEPVEPKQLYPEIEPYDSGFLSVSDLHKVYYEQSGNRTGNSVIFIHGGPGGGTSPYNRRLFDPEVYRIILLDQRGSGQSTPAAELTDNTTWHLVEDIEKLRKHLDIEKWVVFGGSWGSTLSLAYAETHPDRVKALVLRGIFTLSRRELDWFYEDGGASMIYPDEWEKYVEVIPEEERYHLTSAYYRRLTSEDENIRLKAARAWCRWELATSQLFMNEESMARSELDVWPLQFARIECHYFVHGGFMKDGHLLANVDKIRHIPGTIIQGRYDIVCPADTAWKLHKKWPEAEFYFVQDAGHSAKEIGIQTKLLDATDKYKTL</sequence>